<evidence type="ECO:0000313" key="4">
    <source>
        <dbReference type="Proteomes" id="UP000306954"/>
    </source>
</evidence>
<protein>
    <recommendedName>
        <fullName evidence="2">Phosphatidate phosphatase APP1 catalytic domain-containing protein</fullName>
    </recommendedName>
</protein>
<dbReference type="AlphaFoldDB" id="A0A4T0GIB8"/>
<dbReference type="GO" id="GO:0030479">
    <property type="term" value="C:actin cortical patch"/>
    <property type="evidence" value="ECO:0007669"/>
    <property type="project" value="TreeGrafter"/>
</dbReference>
<dbReference type="GO" id="GO:0008195">
    <property type="term" value="F:phosphatidate phosphatase activity"/>
    <property type="evidence" value="ECO:0007669"/>
    <property type="project" value="InterPro"/>
</dbReference>
<dbReference type="InterPro" id="IPR052935">
    <property type="entry name" value="Mg2+_PAP"/>
</dbReference>
<feature type="domain" description="Phosphatidate phosphatase APP1 catalytic" evidence="2">
    <location>
        <begin position="342"/>
        <end position="494"/>
    </location>
</feature>
<dbReference type="PANTHER" id="PTHR28208:SF3">
    <property type="entry name" value="PHOSPHATIDATE PHOSPHATASE APP1"/>
    <property type="match status" value="1"/>
</dbReference>
<gene>
    <name evidence="3" type="ORF">E3P90_01315</name>
</gene>
<dbReference type="PANTHER" id="PTHR28208">
    <property type="entry name" value="PHOSPHATIDATE PHOSPHATASE APP1"/>
    <property type="match status" value="1"/>
</dbReference>
<feature type="compositionally biased region" description="Pro residues" evidence="1">
    <location>
        <begin position="550"/>
        <end position="561"/>
    </location>
</feature>
<organism evidence="3 4">
    <name type="scientific">Wallemia ichthyophaga</name>
    <dbReference type="NCBI Taxonomy" id="245174"/>
    <lineage>
        <taxon>Eukaryota</taxon>
        <taxon>Fungi</taxon>
        <taxon>Dikarya</taxon>
        <taxon>Basidiomycota</taxon>
        <taxon>Wallemiomycotina</taxon>
        <taxon>Wallemiomycetes</taxon>
        <taxon>Wallemiales</taxon>
        <taxon>Wallemiaceae</taxon>
        <taxon>Wallemia</taxon>
    </lineage>
</organism>
<feature type="compositionally biased region" description="Low complexity" evidence="1">
    <location>
        <begin position="578"/>
        <end position="592"/>
    </location>
</feature>
<feature type="region of interest" description="Disordered" evidence="1">
    <location>
        <begin position="499"/>
        <end position="593"/>
    </location>
</feature>
<sequence length="658" mass="73577">MDRNNRIQKLTSSRFGQRAANLASSAGTYIASKDYPQLAKSFYSSASQNASDLLGYTNDPNTVIEGTDTITVFPGWAVEKAEESVYKLQLSGYASCLRSIDKATRSQRAFMKLARSFAALPPLPNTTASSQETFSSVEEELEELEASNIPKSEQEQIQLELKAESARTGGSNTAPGRWNEQPRVANMMKPQQLERQQASVPSIPLEKLHTMHANMNKRLQPFWSSILPNRILKLNVYAVWGTPVDRTVDEVPEAKPVATTQVRTNQQGHFEYVFNIKIDNIRRPSWVKDPYQKPIELKIQVDLLPQMLDYSLRPGIVPTPDSVADVTASQILHVKLSSDRGIRVISDLDDTVRTTEIFNGVRAMFRNVFVNDEKEMVIPDIVNWYNNMYKQGIAGFHYVSNSPYEAFSAINDFFNISNLPHGHFKLKYYGGKSLLGGLWEPAAERKRAGVIEILNEFKLCQFILVGDSGEQDLELYSSLARERPNQILAVFIRDVTTPNDKDISKESTGTSSEDVLIPPVPPPRSTKPDLPPMSHIPPIAPKENTCQTKKPPPPPVPPKPSLTPQTHLAPKLPSRSETTPSSSIRSKPSSITLLGSDSEPIEFEAYDAAEAKLMKRIDNFMMRLEKAKMEIPAQVIFCVFKDAREVESITETLLAAQR</sequence>
<evidence type="ECO:0000259" key="2">
    <source>
        <dbReference type="Pfam" id="PF09949"/>
    </source>
</evidence>
<dbReference type="OMA" id="QSWKEWA"/>
<name>A0A4T0GIB8_WALIC</name>
<evidence type="ECO:0000313" key="3">
    <source>
        <dbReference type="EMBL" id="TIB14324.1"/>
    </source>
</evidence>
<dbReference type="Proteomes" id="UP000306954">
    <property type="component" value="Unassembled WGS sequence"/>
</dbReference>
<comment type="caution">
    <text evidence="3">The sequence shown here is derived from an EMBL/GenBank/DDBJ whole genome shotgun (WGS) entry which is preliminary data.</text>
</comment>
<feature type="compositionally biased region" description="Pro residues" evidence="1">
    <location>
        <begin position="518"/>
        <end position="540"/>
    </location>
</feature>
<accession>A0A4T0GIB8</accession>
<reference evidence="3 4" key="1">
    <citation type="submission" date="2019-03" db="EMBL/GenBank/DDBJ databases">
        <title>Sequencing 23 genomes of Wallemia ichthyophaga.</title>
        <authorList>
            <person name="Gostincar C."/>
        </authorList>
    </citation>
    <scope>NUCLEOTIDE SEQUENCE [LARGE SCALE GENOMIC DNA]</scope>
    <source>
        <strain evidence="3 4">EXF-8621</strain>
    </source>
</reference>
<dbReference type="Pfam" id="PF09949">
    <property type="entry name" value="APP1_cat"/>
    <property type="match status" value="1"/>
</dbReference>
<proteinExistence type="predicted"/>
<dbReference type="InterPro" id="IPR019236">
    <property type="entry name" value="APP1_cat"/>
</dbReference>
<dbReference type="EMBL" id="SPOF01000011">
    <property type="protein sequence ID" value="TIB14324.1"/>
    <property type="molecule type" value="Genomic_DNA"/>
</dbReference>
<evidence type="ECO:0000256" key="1">
    <source>
        <dbReference type="SAM" id="MobiDB-lite"/>
    </source>
</evidence>